<protein>
    <recommendedName>
        <fullName evidence="3">Aldose 1-epimerase</fullName>
    </recommendedName>
</protein>
<dbReference type="Proteomes" id="UP001555786">
    <property type="component" value="Unassembled WGS sequence"/>
</dbReference>
<evidence type="ECO:0008006" key="3">
    <source>
        <dbReference type="Google" id="ProtNLM"/>
    </source>
</evidence>
<reference evidence="1 2" key="1">
    <citation type="submission" date="2024-07" db="EMBL/GenBank/DDBJ databases">
        <title>Description of Labrys sedimenti sp. nov., isolated from a diclofenac-degrading enrichment culture.</title>
        <authorList>
            <person name="Tancsics A."/>
            <person name="Csepanyi A."/>
        </authorList>
    </citation>
    <scope>NUCLEOTIDE SEQUENCE [LARGE SCALE GENOMIC DNA]</scope>
    <source>
        <strain evidence="1 2">LMG 23578</strain>
    </source>
</reference>
<sequence>MPQSFSLDWSHGQVTVHDGAAALGRVRFRLEDGRFVEPFHEAPWITAGEMVEPGLENLRGDWPCLPFGRLYGGDDPLVGAWRRLVDASLPETAHPLVSSDRLLHGYSAAAEWKLVSRTQDAITLGLDYPGDSPVERITRTIRPIDGQPGLEVCVEIRARRRCVRPFGFHPNFALRGAPGSFRIEPGPYRFGLTHPVAEPAARAEPDRRFTTLAEVAVKSGGHERFDRLPFADDREDILQLCGIEGGVHLVDEHDRVAWDLSWDTTKLPSCLLWMSNRGRKFVPWNGRHLCVGVEPVASAFDFGSVIAASDNPIAQSGVRTAITLEPGTPLTLGWRIRGHALALTRPEEI</sequence>
<proteinExistence type="predicted"/>
<dbReference type="InterPro" id="IPR011013">
    <property type="entry name" value="Gal_mutarotase_sf_dom"/>
</dbReference>
<dbReference type="Gene3D" id="2.70.98.10">
    <property type="match status" value="1"/>
</dbReference>
<gene>
    <name evidence="1" type="ORF">ABXS05_17730</name>
</gene>
<dbReference type="RefSeq" id="WP_367624848.1">
    <property type="nucleotide sequence ID" value="NZ_JBFNQD010000005.1"/>
</dbReference>
<comment type="caution">
    <text evidence="1">The sequence shown here is derived from an EMBL/GenBank/DDBJ whole genome shotgun (WGS) entry which is preliminary data.</text>
</comment>
<keyword evidence="2" id="KW-1185">Reference proteome</keyword>
<dbReference type="SUPFAM" id="SSF74650">
    <property type="entry name" value="Galactose mutarotase-like"/>
    <property type="match status" value="1"/>
</dbReference>
<organism evidence="1 2">
    <name type="scientific">Labrys neptuniae</name>
    <dbReference type="NCBI Taxonomy" id="376174"/>
    <lineage>
        <taxon>Bacteria</taxon>
        <taxon>Pseudomonadati</taxon>
        <taxon>Pseudomonadota</taxon>
        <taxon>Alphaproteobacteria</taxon>
        <taxon>Hyphomicrobiales</taxon>
        <taxon>Xanthobacteraceae</taxon>
        <taxon>Labrys</taxon>
    </lineage>
</organism>
<accession>A0ABV3PP27</accession>
<dbReference type="EMBL" id="JBFNQD010000005">
    <property type="protein sequence ID" value="MEW9307397.1"/>
    <property type="molecule type" value="Genomic_DNA"/>
</dbReference>
<name>A0ABV3PP27_9HYPH</name>
<dbReference type="InterPro" id="IPR014718">
    <property type="entry name" value="GH-type_carb-bd"/>
</dbReference>
<evidence type="ECO:0000313" key="2">
    <source>
        <dbReference type="Proteomes" id="UP001555786"/>
    </source>
</evidence>
<evidence type="ECO:0000313" key="1">
    <source>
        <dbReference type="EMBL" id="MEW9307397.1"/>
    </source>
</evidence>